<accession>A0A5J6MEG0</accession>
<dbReference type="KEGG" id="htq:FRZ44_11260"/>
<evidence type="ECO:0000256" key="6">
    <source>
        <dbReference type="ARBA" id="ARBA00022984"/>
    </source>
</evidence>
<comment type="function">
    <text evidence="10">Cell wall formation. Catalyzes the transfer of a GlcNAc subunit on undecaprenyl-pyrophosphoryl-MurNAc-pentapeptide (lipid intermediate I) to form undecaprenyl-pyrophosphoryl-MurNAc-(pentapeptide)GlcNAc (lipid intermediate II).</text>
</comment>
<feature type="domain" description="Glycosyl transferase family 28 C-terminal" evidence="12">
    <location>
        <begin position="190"/>
        <end position="356"/>
    </location>
</feature>
<dbReference type="GO" id="GO:0051301">
    <property type="term" value="P:cell division"/>
    <property type="evidence" value="ECO:0007669"/>
    <property type="project" value="UniProtKB-KW"/>
</dbReference>
<evidence type="ECO:0000256" key="3">
    <source>
        <dbReference type="ARBA" id="ARBA00022676"/>
    </source>
</evidence>
<dbReference type="AlphaFoldDB" id="A0A5J6MEG0"/>
<organism evidence="13 14">
    <name type="scientific">Hypericibacter terrae</name>
    <dbReference type="NCBI Taxonomy" id="2602015"/>
    <lineage>
        <taxon>Bacteria</taxon>
        <taxon>Pseudomonadati</taxon>
        <taxon>Pseudomonadota</taxon>
        <taxon>Alphaproteobacteria</taxon>
        <taxon>Rhodospirillales</taxon>
        <taxon>Dongiaceae</taxon>
        <taxon>Hypericibacter</taxon>
    </lineage>
</organism>
<comment type="caution">
    <text evidence="10">Lacks conserved residue(s) required for the propagation of feature annotation.</text>
</comment>
<keyword evidence="7 10" id="KW-0472">Membrane</keyword>
<dbReference type="SUPFAM" id="SSF53756">
    <property type="entry name" value="UDP-Glycosyltransferase/glycogen phosphorylase"/>
    <property type="match status" value="1"/>
</dbReference>
<dbReference type="Gene3D" id="3.40.50.2000">
    <property type="entry name" value="Glycogen Phosphorylase B"/>
    <property type="match status" value="2"/>
</dbReference>
<feature type="binding site" evidence="10">
    <location>
        <position position="297"/>
    </location>
    <ligand>
        <name>UDP-N-acetyl-alpha-D-glucosamine</name>
        <dbReference type="ChEBI" id="CHEBI:57705"/>
    </ligand>
</feature>
<dbReference type="CDD" id="cd03785">
    <property type="entry name" value="GT28_MurG"/>
    <property type="match status" value="1"/>
</dbReference>
<evidence type="ECO:0000256" key="1">
    <source>
        <dbReference type="ARBA" id="ARBA00022475"/>
    </source>
</evidence>
<comment type="similarity">
    <text evidence="10">Belongs to the glycosyltransferase 28 family. MurG subfamily.</text>
</comment>
<evidence type="ECO:0000256" key="8">
    <source>
        <dbReference type="ARBA" id="ARBA00023306"/>
    </source>
</evidence>
<keyword evidence="6 10" id="KW-0573">Peptidoglycan synthesis</keyword>
<evidence type="ECO:0000256" key="10">
    <source>
        <dbReference type="HAMAP-Rule" id="MF_00033"/>
    </source>
</evidence>
<dbReference type="PANTHER" id="PTHR21015">
    <property type="entry name" value="UDP-N-ACETYLGLUCOSAMINE--N-ACETYLMURAMYL-(PENTAPEPTIDE) PYROPHOSPHORYL-UNDECAPRENOL N-ACETYLGLUCOSAMINE TRANSFERASE 1"/>
    <property type="match status" value="1"/>
</dbReference>
<keyword evidence="9 10" id="KW-0961">Cell wall biogenesis/degradation</keyword>
<dbReference type="InterPro" id="IPR007235">
    <property type="entry name" value="Glyco_trans_28_C"/>
</dbReference>
<dbReference type="EC" id="2.4.1.227" evidence="10"/>
<dbReference type="GO" id="GO:0071555">
    <property type="term" value="P:cell wall organization"/>
    <property type="evidence" value="ECO:0007669"/>
    <property type="project" value="UniProtKB-KW"/>
</dbReference>
<dbReference type="EMBL" id="CP042906">
    <property type="protein sequence ID" value="QEX15838.1"/>
    <property type="molecule type" value="Genomic_DNA"/>
</dbReference>
<keyword evidence="14" id="KW-1185">Reference proteome</keyword>
<evidence type="ECO:0000256" key="4">
    <source>
        <dbReference type="ARBA" id="ARBA00022679"/>
    </source>
</evidence>
<name>A0A5J6MEG0_9PROT</name>
<evidence type="ECO:0000256" key="5">
    <source>
        <dbReference type="ARBA" id="ARBA00022960"/>
    </source>
</evidence>
<reference evidence="13 14" key="1">
    <citation type="submission" date="2019-08" db="EMBL/GenBank/DDBJ databases">
        <title>Hyperibacter terrae gen. nov., sp. nov. and Hyperibacter viscosus sp. nov., two new members in the family Rhodospirillaceae isolated from the rhizosphere of Hypericum perforatum.</title>
        <authorList>
            <person name="Noviana Z."/>
        </authorList>
    </citation>
    <scope>NUCLEOTIDE SEQUENCE [LARGE SCALE GENOMIC DNA]</scope>
    <source>
        <strain evidence="13 14">R5913</strain>
    </source>
</reference>
<keyword evidence="2 10" id="KW-0132">Cell division</keyword>
<keyword evidence="4 10" id="KW-0808">Transferase</keyword>
<feature type="binding site" evidence="10">
    <location>
        <begin position="14"/>
        <end position="16"/>
    </location>
    <ligand>
        <name>UDP-N-acetyl-alpha-D-glucosamine</name>
        <dbReference type="ChEBI" id="CHEBI:57705"/>
    </ligand>
</feature>
<dbReference type="NCBIfam" id="TIGR01133">
    <property type="entry name" value="murG"/>
    <property type="match status" value="1"/>
</dbReference>
<dbReference type="GO" id="GO:0050511">
    <property type="term" value="F:undecaprenyldiphospho-muramoylpentapeptide beta-N-acetylglucosaminyltransferase activity"/>
    <property type="evidence" value="ECO:0007669"/>
    <property type="project" value="UniProtKB-UniRule"/>
</dbReference>
<comment type="pathway">
    <text evidence="10">Cell wall biogenesis; peptidoglycan biosynthesis.</text>
</comment>
<dbReference type="UniPathway" id="UPA00219"/>
<dbReference type="GO" id="GO:0008360">
    <property type="term" value="P:regulation of cell shape"/>
    <property type="evidence" value="ECO:0007669"/>
    <property type="project" value="UniProtKB-KW"/>
</dbReference>
<dbReference type="InterPro" id="IPR006009">
    <property type="entry name" value="GlcNAc_MurG"/>
</dbReference>
<dbReference type="InterPro" id="IPR004276">
    <property type="entry name" value="GlycoTrans_28_N"/>
</dbReference>
<feature type="binding site" evidence="10">
    <location>
        <position position="168"/>
    </location>
    <ligand>
        <name>UDP-N-acetyl-alpha-D-glucosamine</name>
        <dbReference type="ChEBI" id="CHEBI:57705"/>
    </ligand>
</feature>
<sequence length="373" mass="38852">MSGLAPILLTAGGTGGHMFPAEALAAALLKRGRRVMLVTDKRGQGFGDRLPEVETRRIPAGALAGKRISDRLSGLFRLAQGYFEARRILRSARPSLAVGFGGYASVPAMLAAAHAKVPLLLHEQNAVMGRANRLLASRANRIATCFEQVGALPASAQARAVLTGNPVRPAIAALAHSIYVAPQPGGALELLVIGGSQGARILSQVIPAAIERLGAGDRARLRLAQQCRAEDLETVAAAYRRIGFAAELKPFFADMAARLAHVHLMIARSGASTVAELQAAGRPSILVPYRFAADDHQTANARAMATSGAAWVMTEAEFTPEALAARLASLLADPQQLATAAAASRSLSHPDAAERLADLAESLAPLAAGKEAA</sequence>
<dbReference type="GO" id="GO:0009252">
    <property type="term" value="P:peptidoglycan biosynthetic process"/>
    <property type="evidence" value="ECO:0007669"/>
    <property type="project" value="UniProtKB-UniRule"/>
</dbReference>
<feature type="binding site" evidence="10">
    <location>
        <position position="125"/>
    </location>
    <ligand>
        <name>UDP-N-acetyl-alpha-D-glucosamine</name>
        <dbReference type="ChEBI" id="CHEBI:57705"/>
    </ligand>
</feature>
<dbReference type="OrthoDB" id="9808936at2"/>
<dbReference type="GO" id="GO:0005886">
    <property type="term" value="C:plasma membrane"/>
    <property type="evidence" value="ECO:0007669"/>
    <property type="project" value="UniProtKB-SubCell"/>
</dbReference>
<evidence type="ECO:0000313" key="14">
    <source>
        <dbReference type="Proteomes" id="UP000326202"/>
    </source>
</evidence>
<keyword evidence="8 10" id="KW-0131">Cell cycle</keyword>
<comment type="subcellular location">
    <subcellularLocation>
        <location evidence="10">Cell membrane</location>
        <topology evidence="10">Peripheral membrane protein</topology>
        <orientation evidence="10">Cytoplasmic side</orientation>
    </subcellularLocation>
</comment>
<keyword evidence="3 10" id="KW-0328">Glycosyltransferase</keyword>
<evidence type="ECO:0000259" key="11">
    <source>
        <dbReference type="Pfam" id="PF03033"/>
    </source>
</evidence>
<comment type="catalytic activity">
    <reaction evidence="10">
        <text>di-trans,octa-cis-undecaprenyl diphospho-N-acetyl-alpha-D-muramoyl-L-alanyl-D-glutamyl-meso-2,6-diaminopimeloyl-D-alanyl-D-alanine + UDP-N-acetyl-alpha-D-glucosamine = di-trans,octa-cis-undecaprenyl diphospho-[N-acetyl-alpha-D-glucosaminyl-(1-&gt;4)]-N-acetyl-alpha-D-muramoyl-L-alanyl-D-glutamyl-meso-2,6-diaminopimeloyl-D-alanyl-D-alanine + UDP + H(+)</text>
        <dbReference type="Rhea" id="RHEA:31227"/>
        <dbReference type="ChEBI" id="CHEBI:15378"/>
        <dbReference type="ChEBI" id="CHEBI:57705"/>
        <dbReference type="ChEBI" id="CHEBI:58223"/>
        <dbReference type="ChEBI" id="CHEBI:61387"/>
        <dbReference type="ChEBI" id="CHEBI:61388"/>
        <dbReference type="EC" id="2.4.1.227"/>
    </reaction>
</comment>
<protein>
    <recommendedName>
        <fullName evidence="10">UDP-N-acetylglucosamine--N-acetylmuramyl-(pentapeptide) pyrophosphoryl-undecaprenol N-acetylglucosamine transferase</fullName>
        <ecNumber evidence="10">2.4.1.227</ecNumber>
    </recommendedName>
    <alternativeName>
        <fullName evidence="10">Undecaprenyl-PP-MurNAc-pentapeptide-UDPGlcNAc GlcNAc transferase</fullName>
    </alternativeName>
</protein>
<dbReference type="Pfam" id="PF04101">
    <property type="entry name" value="Glyco_tran_28_C"/>
    <property type="match status" value="1"/>
</dbReference>
<evidence type="ECO:0000313" key="13">
    <source>
        <dbReference type="EMBL" id="QEX15838.1"/>
    </source>
</evidence>
<dbReference type="HAMAP" id="MF_00033">
    <property type="entry name" value="MurG"/>
    <property type="match status" value="1"/>
</dbReference>
<dbReference type="RefSeq" id="WP_151176260.1">
    <property type="nucleotide sequence ID" value="NZ_CP042906.1"/>
</dbReference>
<dbReference type="PANTHER" id="PTHR21015:SF22">
    <property type="entry name" value="GLYCOSYLTRANSFERASE"/>
    <property type="match status" value="1"/>
</dbReference>
<dbReference type="GO" id="GO:0051991">
    <property type="term" value="F:UDP-N-acetyl-D-glucosamine:N-acetylmuramoyl-L-alanyl-D-glutamyl-meso-2,6-diaminopimelyl-D-alanyl-D-alanine-diphosphoundecaprenol 4-beta-N-acetylglucosaminlytransferase activity"/>
    <property type="evidence" value="ECO:0007669"/>
    <property type="project" value="RHEA"/>
</dbReference>
<feature type="domain" description="Glycosyltransferase family 28 N-terminal" evidence="11">
    <location>
        <begin position="7"/>
        <end position="143"/>
    </location>
</feature>
<evidence type="ECO:0000256" key="2">
    <source>
        <dbReference type="ARBA" id="ARBA00022618"/>
    </source>
</evidence>
<proteinExistence type="inferred from homology"/>
<gene>
    <name evidence="10 13" type="primary">murG</name>
    <name evidence="13" type="ORF">FRZ44_11260</name>
</gene>
<dbReference type="Pfam" id="PF03033">
    <property type="entry name" value="Glyco_transf_28"/>
    <property type="match status" value="1"/>
</dbReference>
<keyword evidence="5 10" id="KW-0133">Cell shape</keyword>
<dbReference type="GO" id="GO:0005975">
    <property type="term" value="P:carbohydrate metabolic process"/>
    <property type="evidence" value="ECO:0007669"/>
    <property type="project" value="InterPro"/>
</dbReference>
<evidence type="ECO:0000256" key="7">
    <source>
        <dbReference type="ARBA" id="ARBA00023136"/>
    </source>
</evidence>
<dbReference type="Proteomes" id="UP000326202">
    <property type="component" value="Chromosome"/>
</dbReference>
<evidence type="ECO:0000259" key="12">
    <source>
        <dbReference type="Pfam" id="PF04101"/>
    </source>
</evidence>
<feature type="binding site" evidence="10">
    <location>
        <position position="196"/>
    </location>
    <ligand>
        <name>UDP-N-acetyl-alpha-D-glucosamine</name>
        <dbReference type="ChEBI" id="CHEBI:57705"/>
    </ligand>
</feature>
<evidence type="ECO:0000256" key="9">
    <source>
        <dbReference type="ARBA" id="ARBA00023316"/>
    </source>
</evidence>
<keyword evidence="1 10" id="KW-1003">Cell membrane</keyword>